<dbReference type="InterPro" id="IPR034193">
    <property type="entry name" value="PCSK9_ProteinaseK-like"/>
</dbReference>
<gene>
    <name evidence="10" type="ORF">BON22_1645</name>
</gene>
<keyword evidence="8" id="KW-0732">Signal</keyword>
<keyword evidence="3 5" id="KW-0378">Hydrolase</keyword>
<evidence type="ECO:0000256" key="5">
    <source>
        <dbReference type="PROSITE-ProRule" id="PRU01240"/>
    </source>
</evidence>
<dbReference type="InterPro" id="IPR023827">
    <property type="entry name" value="Peptidase_S8_Asp-AS"/>
</dbReference>
<organism evidence="10 11">
    <name type="scientific">Cyberlindnera fabianii</name>
    <name type="common">Yeast</name>
    <name type="synonym">Hansenula fabianii</name>
    <dbReference type="NCBI Taxonomy" id="36022"/>
    <lineage>
        <taxon>Eukaryota</taxon>
        <taxon>Fungi</taxon>
        <taxon>Dikarya</taxon>
        <taxon>Ascomycota</taxon>
        <taxon>Saccharomycotina</taxon>
        <taxon>Saccharomycetes</taxon>
        <taxon>Phaffomycetales</taxon>
        <taxon>Phaffomycetaceae</taxon>
        <taxon>Cyberlindnera</taxon>
    </lineage>
</organism>
<evidence type="ECO:0000256" key="6">
    <source>
        <dbReference type="RuleBase" id="RU003355"/>
    </source>
</evidence>
<accession>A0A1V2L9N6</accession>
<dbReference type="PROSITE" id="PS00137">
    <property type="entry name" value="SUBTILASE_HIS"/>
    <property type="match status" value="1"/>
</dbReference>
<dbReference type="GO" id="GO:0006508">
    <property type="term" value="P:proteolysis"/>
    <property type="evidence" value="ECO:0007669"/>
    <property type="project" value="UniProtKB-KW"/>
</dbReference>
<dbReference type="GO" id="GO:0004252">
    <property type="term" value="F:serine-type endopeptidase activity"/>
    <property type="evidence" value="ECO:0007669"/>
    <property type="project" value="UniProtKB-UniRule"/>
</dbReference>
<dbReference type="Pfam" id="PF00082">
    <property type="entry name" value="Peptidase_S8"/>
    <property type="match status" value="1"/>
</dbReference>
<dbReference type="InterPro" id="IPR015500">
    <property type="entry name" value="Peptidase_S8_subtilisin-rel"/>
</dbReference>
<dbReference type="CDD" id="cd04077">
    <property type="entry name" value="Peptidases_S8_PCSK9_ProteinaseK_like"/>
    <property type="match status" value="1"/>
</dbReference>
<comment type="caution">
    <text evidence="10">The sequence shown here is derived from an EMBL/GenBank/DDBJ whole genome shotgun (WGS) entry which is preliminary data.</text>
</comment>
<dbReference type="EMBL" id="MPUK01000002">
    <property type="protein sequence ID" value="ONH68563.1"/>
    <property type="molecule type" value="Genomic_DNA"/>
</dbReference>
<keyword evidence="11" id="KW-1185">Reference proteome</keyword>
<keyword evidence="2 5" id="KW-0645">Protease</keyword>
<dbReference type="PROSITE" id="PS00138">
    <property type="entry name" value="SUBTILASE_SER"/>
    <property type="match status" value="1"/>
</dbReference>
<evidence type="ECO:0000256" key="2">
    <source>
        <dbReference type="ARBA" id="ARBA00022670"/>
    </source>
</evidence>
<comment type="similarity">
    <text evidence="1 5 6">Belongs to the peptidase S8 family.</text>
</comment>
<evidence type="ECO:0000256" key="4">
    <source>
        <dbReference type="ARBA" id="ARBA00022825"/>
    </source>
</evidence>
<dbReference type="Gene3D" id="3.40.50.200">
    <property type="entry name" value="Peptidase S8/S53 domain"/>
    <property type="match status" value="1"/>
</dbReference>
<dbReference type="PROSITE" id="PS00136">
    <property type="entry name" value="SUBTILASE_ASP"/>
    <property type="match status" value="1"/>
</dbReference>
<feature type="active site" description="Charge relay system" evidence="5">
    <location>
        <position position="396"/>
    </location>
</feature>
<dbReference type="STRING" id="36022.A0A1V2L9N6"/>
<evidence type="ECO:0000313" key="11">
    <source>
        <dbReference type="Proteomes" id="UP000189513"/>
    </source>
</evidence>
<keyword evidence="4 5" id="KW-0720">Serine protease</keyword>
<name>A0A1V2L9N6_CYBFA</name>
<feature type="signal peptide" evidence="8">
    <location>
        <begin position="1"/>
        <end position="22"/>
    </location>
</feature>
<evidence type="ECO:0000256" key="8">
    <source>
        <dbReference type="SAM" id="SignalP"/>
    </source>
</evidence>
<feature type="active site" description="Charge relay system" evidence="5">
    <location>
        <position position="240"/>
    </location>
</feature>
<dbReference type="PANTHER" id="PTHR43806:SF13">
    <property type="entry name" value="SUBTILASE-TYPE PROTEINASE RRT12"/>
    <property type="match status" value="1"/>
</dbReference>
<reference evidence="11" key="1">
    <citation type="journal article" date="2017" name="Genome Announc.">
        <title>Genome sequences of Cyberlindnera fabianii 65, Pichia kudriavzevii 129, and Saccharomyces cerevisiae 131 isolated from fermented masau fruits in Zimbabwe.</title>
        <authorList>
            <person name="van Rijswijck I.M.H."/>
            <person name="Derks M.F.L."/>
            <person name="Abee T."/>
            <person name="de Ridder D."/>
            <person name="Smid E.J."/>
        </authorList>
    </citation>
    <scope>NUCLEOTIDE SEQUENCE [LARGE SCALE GENOMIC DNA]</scope>
    <source>
        <strain evidence="11">65</strain>
    </source>
</reference>
<dbReference type="PANTHER" id="PTHR43806">
    <property type="entry name" value="PEPTIDASE S8"/>
    <property type="match status" value="1"/>
</dbReference>
<dbReference type="VEuPathDB" id="FungiDB:BON22_1645"/>
<evidence type="ECO:0000256" key="1">
    <source>
        <dbReference type="ARBA" id="ARBA00011073"/>
    </source>
</evidence>
<proteinExistence type="inferred from homology"/>
<dbReference type="SUPFAM" id="SSF52743">
    <property type="entry name" value="Subtilisin-like"/>
    <property type="match status" value="1"/>
</dbReference>
<feature type="region of interest" description="Disordered" evidence="7">
    <location>
        <begin position="140"/>
        <end position="177"/>
    </location>
</feature>
<dbReference type="PROSITE" id="PS51892">
    <property type="entry name" value="SUBTILASE"/>
    <property type="match status" value="1"/>
</dbReference>
<evidence type="ECO:0000259" key="9">
    <source>
        <dbReference type="Pfam" id="PF00082"/>
    </source>
</evidence>
<dbReference type="Proteomes" id="UP000189513">
    <property type="component" value="Unassembled WGS sequence"/>
</dbReference>
<dbReference type="AlphaFoldDB" id="A0A1V2L9N6"/>
<dbReference type="FunFam" id="3.40.50.200:FF:000007">
    <property type="entry name" value="Subtilisin-like serine protease"/>
    <property type="match status" value="1"/>
</dbReference>
<feature type="chain" id="PRO_5013183173" evidence="8">
    <location>
        <begin position="23"/>
        <end position="500"/>
    </location>
</feature>
<feature type="domain" description="Peptidase S8/S53" evidence="9">
    <location>
        <begin position="199"/>
        <end position="429"/>
    </location>
</feature>
<evidence type="ECO:0000256" key="7">
    <source>
        <dbReference type="SAM" id="MobiDB-lite"/>
    </source>
</evidence>
<dbReference type="InterPro" id="IPR050131">
    <property type="entry name" value="Peptidase_S8_subtilisin-like"/>
</dbReference>
<feature type="active site" description="Charge relay system" evidence="5">
    <location>
        <position position="208"/>
    </location>
</feature>
<evidence type="ECO:0000256" key="3">
    <source>
        <dbReference type="ARBA" id="ARBA00022801"/>
    </source>
</evidence>
<evidence type="ECO:0000313" key="10">
    <source>
        <dbReference type="EMBL" id="ONH68563.1"/>
    </source>
</evidence>
<dbReference type="InterPro" id="IPR022398">
    <property type="entry name" value="Peptidase_S8_His-AS"/>
</dbReference>
<dbReference type="InterPro" id="IPR000209">
    <property type="entry name" value="Peptidase_S8/S53_dom"/>
</dbReference>
<dbReference type="PRINTS" id="PR00723">
    <property type="entry name" value="SUBTILISIN"/>
</dbReference>
<dbReference type="InterPro" id="IPR023828">
    <property type="entry name" value="Peptidase_S8_Ser-AS"/>
</dbReference>
<dbReference type="InterPro" id="IPR036852">
    <property type="entry name" value="Peptidase_S8/S53_dom_sf"/>
</dbReference>
<sequence>MLIRYTSAALIATLSVLASAAGKTYVVELVDGINAANILLNPTDHLTKILGPHIKKSITIGAFNCLIAELEDRDALALNLFPSVKAVMPDAFVKIVDAPSSPLNIAQNLSVESNALTSEPSFKVQIEDLSLLNQKIPEDGAASSTTTDEIKSVPAKSWDKEKPTQTQKDAPSHLVRINTREGFHNTNSPDMSYTYKHTGAGVHVYVIDSGIQIEHPDFEGRAIRGANFVPDEGPGDMNGHGTHVAGLIGSKTYGVAKDLTIVEVKALSGKGQGAISAILEAMQWAANDRQSKGHNGVLNMSLGGFFYSILNDAADAVKKSGMSIVVAAGNEKTSAALFSPASAPEAITVAAMNDKKDTIAWFSNFGDLVDVFAPGFEVLSLNAKDFDTPIQFSGTSMASPIVAGVVAVYMEEGISVDQMKSELVERSTRGALSRSLRKSWRYYSTPDRLVYVGPPTETNTVSVQSPFTDEDINSQTVMPSFGQFTMAHETVKELSYEAVQ</sequence>
<protein>
    <submittedName>
        <fullName evidence="10">Subtilase-type proteinase RRT12</fullName>
    </submittedName>
</protein>